<protein>
    <submittedName>
        <fullName evidence="1">Uncharacterized protein</fullName>
    </submittedName>
</protein>
<dbReference type="AlphaFoldDB" id="A0A4Y2P0V6"/>
<dbReference type="EMBL" id="BGPR01130502">
    <property type="protein sequence ID" value="GBN44752.1"/>
    <property type="molecule type" value="Genomic_DNA"/>
</dbReference>
<organism evidence="1 2">
    <name type="scientific">Araneus ventricosus</name>
    <name type="common">Orbweaver spider</name>
    <name type="synonym">Epeira ventricosa</name>
    <dbReference type="NCBI Taxonomy" id="182803"/>
    <lineage>
        <taxon>Eukaryota</taxon>
        <taxon>Metazoa</taxon>
        <taxon>Ecdysozoa</taxon>
        <taxon>Arthropoda</taxon>
        <taxon>Chelicerata</taxon>
        <taxon>Arachnida</taxon>
        <taxon>Araneae</taxon>
        <taxon>Araneomorphae</taxon>
        <taxon>Entelegynae</taxon>
        <taxon>Araneoidea</taxon>
        <taxon>Araneidae</taxon>
        <taxon>Araneus</taxon>
    </lineage>
</organism>
<reference evidence="1 2" key="1">
    <citation type="journal article" date="2019" name="Sci. Rep.">
        <title>Orb-weaving spider Araneus ventricosus genome elucidates the spidroin gene catalogue.</title>
        <authorList>
            <person name="Kono N."/>
            <person name="Nakamura H."/>
            <person name="Ohtoshi R."/>
            <person name="Moran D.A.P."/>
            <person name="Shinohara A."/>
            <person name="Yoshida Y."/>
            <person name="Fujiwara M."/>
            <person name="Mori M."/>
            <person name="Tomita M."/>
            <person name="Arakawa K."/>
        </authorList>
    </citation>
    <scope>NUCLEOTIDE SEQUENCE [LARGE SCALE GENOMIC DNA]</scope>
</reference>
<gene>
    <name evidence="1" type="ORF">AVEN_71575_1</name>
</gene>
<comment type="caution">
    <text evidence="1">The sequence shown here is derived from an EMBL/GenBank/DDBJ whole genome shotgun (WGS) entry which is preliminary data.</text>
</comment>
<dbReference type="Proteomes" id="UP000499080">
    <property type="component" value="Unassembled WGS sequence"/>
</dbReference>
<accession>A0A4Y2P0V6</accession>
<proteinExistence type="predicted"/>
<dbReference type="OrthoDB" id="6432034at2759"/>
<name>A0A4Y2P0V6_ARAVE</name>
<evidence type="ECO:0000313" key="2">
    <source>
        <dbReference type="Proteomes" id="UP000499080"/>
    </source>
</evidence>
<feature type="non-terminal residue" evidence="1">
    <location>
        <position position="42"/>
    </location>
</feature>
<sequence>MRQKLNEFYAAGIGALMKRWGKCINIGGDYVEKENCFQVIIM</sequence>
<keyword evidence="2" id="KW-1185">Reference proteome</keyword>
<evidence type="ECO:0000313" key="1">
    <source>
        <dbReference type="EMBL" id="GBN44752.1"/>
    </source>
</evidence>